<feature type="region of interest" description="Disordered" evidence="1">
    <location>
        <begin position="99"/>
        <end position="123"/>
    </location>
</feature>
<gene>
    <name evidence="3" type="ORF">FDG2_2374</name>
</gene>
<protein>
    <submittedName>
        <fullName evidence="3">Antibiotic biosynthesis monooxygenase</fullName>
    </submittedName>
</protein>
<dbReference type="AlphaFoldDB" id="A0A1C3NXG5"/>
<dbReference type="InterPro" id="IPR011008">
    <property type="entry name" value="Dimeric_a/b-barrel"/>
</dbReference>
<evidence type="ECO:0000313" key="4">
    <source>
        <dbReference type="Proteomes" id="UP000199013"/>
    </source>
</evidence>
<name>A0A1C3NXG5_9ACTN</name>
<accession>A0A1C3NXG5</accession>
<dbReference type="Proteomes" id="UP000199013">
    <property type="component" value="Unassembled WGS sequence"/>
</dbReference>
<keyword evidence="4" id="KW-1185">Reference proteome</keyword>
<dbReference type="GO" id="GO:0004497">
    <property type="term" value="F:monooxygenase activity"/>
    <property type="evidence" value="ECO:0007669"/>
    <property type="project" value="UniProtKB-KW"/>
</dbReference>
<feature type="domain" description="ABM" evidence="2">
    <location>
        <begin position="2"/>
        <end position="65"/>
    </location>
</feature>
<dbReference type="InterPro" id="IPR007138">
    <property type="entry name" value="ABM_dom"/>
</dbReference>
<proteinExistence type="predicted"/>
<keyword evidence="3" id="KW-0560">Oxidoreductase</keyword>
<keyword evidence="3" id="KW-0503">Monooxygenase</keyword>
<dbReference type="SUPFAM" id="SSF54909">
    <property type="entry name" value="Dimeric alpha+beta barrel"/>
    <property type="match status" value="1"/>
</dbReference>
<organism evidence="3 4">
    <name type="scientific">Candidatus Protofrankia californiensis</name>
    <dbReference type="NCBI Taxonomy" id="1839754"/>
    <lineage>
        <taxon>Bacteria</taxon>
        <taxon>Bacillati</taxon>
        <taxon>Actinomycetota</taxon>
        <taxon>Actinomycetes</taxon>
        <taxon>Frankiales</taxon>
        <taxon>Frankiaceae</taxon>
        <taxon>Protofrankia</taxon>
    </lineage>
</organism>
<reference evidence="4" key="1">
    <citation type="submission" date="2016-02" db="EMBL/GenBank/DDBJ databases">
        <authorList>
            <person name="Wibberg D."/>
        </authorList>
    </citation>
    <scope>NUCLEOTIDE SEQUENCE [LARGE SCALE GENOMIC DNA]</scope>
</reference>
<evidence type="ECO:0000256" key="1">
    <source>
        <dbReference type="SAM" id="MobiDB-lite"/>
    </source>
</evidence>
<evidence type="ECO:0000313" key="3">
    <source>
        <dbReference type="EMBL" id="SBW22259.1"/>
    </source>
</evidence>
<dbReference type="Gene3D" id="3.30.70.100">
    <property type="match status" value="1"/>
</dbReference>
<dbReference type="Pfam" id="PF03992">
    <property type="entry name" value="ABM"/>
    <property type="match status" value="1"/>
</dbReference>
<dbReference type="EMBL" id="FLUV01001000">
    <property type="protein sequence ID" value="SBW22259.1"/>
    <property type="molecule type" value="Genomic_DNA"/>
</dbReference>
<evidence type="ECO:0000259" key="2">
    <source>
        <dbReference type="Pfam" id="PF03992"/>
    </source>
</evidence>
<sequence>MVVVTRLRVPPGDAGIFRERAERVLAVLAGERGYRWARLGRAVDDPELWVITSEWDGVGAWRRALSAFDVRMELTPLMAYAVDEPGAFEVLLAHDAAGGPARRGGSDLAADAATVAPGGGPSR</sequence>